<keyword evidence="4" id="KW-0378">Hydrolase</keyword>
<keyword evidence="7" id="KW-0732">Signal</keyword>
<evidence type="ECO:0000256" key="6">
    <source>
        <dbReference type="ARBA" id="ARBA00023098"/>
    </source>
</evidence>
<evidence type="ECO:0000256" key="1">
    <source>
        <dbReference type="ARBA" id="ARBA00000798"/>
    </source>
</evidence>
<evidence type="ECO:0000313" key="9">
    <source>
        <dbReference type="EMBL" id="CBX27152.1"/>
    </source>
</evidence>
<dbReference type="Gene3D" id="3.30.870.10">
    <property type="entry name" value="Endonuclease Chain A"/>
    <property type="match status" value="1"/>
</dbReference>
<keyword evidence="6" id="KW-0443">Lipid metabolism</keyword>
<evidence type="ECO:0000256" key="4">
    <source>
        <dbReference type="ARBA" id="ARBA00022801"/>
    </source>
</evidence>
<accession>E1Y9A8</accession>
<dbReference type="SUPFAM" id="SSF56024">
    <property type="entry name" value="Phospholipase D/nuclease"/>
    <property type="match status" value="1"/>
</dbReference>
<keyword evidence="5" id="KW-0442">Lipid degradation</keyword>
<evidence type="ECO:0000259" key="8">
    <source>
        <dbReference type="Pfam" id="PF13091"/>
    </source>
</evidence>
<dbReference type="PANTHER" id="PTHR43856">
    <property type="entry name" value="CARDIOLIPIN HYDROLASE"/>
    <property type="match status" value="1"/>
</dbReference>
<evidence type="ECO:0000256" key="2">
    <source>
        <dbReference type="ARBA" id="ARBA00008664"/>
    </source>
</evidence>
<gene>
    <name evidence="9" type="ORF">N47_A11810</name>
</gene>
<proteinExistence type="inferred from homology"/>
<organism evidence="9">
    <name type="scientific">uncultured Desulfobacterium sp</name>
    <dbReference type="NCBI Taxonomy" id="201089"/>
    <lineage>
        <taxon>Bacteria</taxon>
        <taxon>Pseudomonadati</taxon>
        <taxon>Thermodesulfobacteriota</taxon>
        <taxon>Desulfobacteria</taxon>
        <taxon>Desulfobacterales</taxon>
        <taxon>Desulfobacteriaceae</taxon>
        <taxon>Desulfobacterium</taxon>
        <taxon>environmental samples</taxon>
    </lineage>
</organism>
<evidence type="ECO:0000256" key="3">
    <source>
        <dbReference type="ARBA" id="ARBA00012027"/>
    </source>
</evidence>
<comment type="similarity">
    <text evidence="2">Belongs to the phospholipase D family.</text>
</comment>
<comment type="catalytic activity">
    <reaction evidence="1">
        <text>a 1,2-diacyl-sn-glycero-3-phosphocholine + H2O = a 1,2-diacyl-sn-glycero-3-phosphate + choline + H(+)</text>
        <dbReference type="Rhea" id="RHEA:14445"/>
        <dbReference type="ChEBI" id="CHEBI:15354"/>
        <dbReference type="ChEBI" id="CHEBI:15377"/>
        <dbReference type="ChEBI" id="CHEBI:15378"/>
        <dbReference type="ChEBI" id="CHEBI:57643"/>
        <dbReference type="ChEBI" id="CHEBI:58608"/>
        <dbReference type="EC" id="3.1.4.4"/>
    </reaction>
</comment>
<evidence type="ECO:0000256" key="7">
    <source>
        <dbReference type="SAM" id="SignalP"/>
    </source>
</evidence>
<dbReference type="AlphaFoldDB" id="E1Y9A8"/>
<dbReference type="Pfam" id="PF13091">
    <property type="entry name" value="PLDc_2"/>
    <property type="match status" value="1"/>
</dbReference>
<dbReference type="GO" id="GO:0016891">
    <property type="term" value="F:RNA endonuclease activity producing 5'-phosphomonoesters, hydrolytic mechanism"/>
    <property type="evidence" value="ECO:0007669"/>
    <property type="project" value="TreeGrafter"/>
</dbReference>
<evidence type="ECO:0000256" key="5">
    <source>
        <dbReference type="ARBA" id="ARBA00022963"/>
    </source>
</evidence>
<feature type="signal peptide" evidence="7">
    <location>
        <begin position="1"/>
        <end position="25"/>
    </location>
</feature>
<dbReference type="InterPro" id="IPR025202">
    <property type="entry name" value="PLD-like_dom"/>
</dbReference>
<dbReference type="EC" id="3.1.4.4" evidence="3"/>
<protein>
    <recommendedName>
        <fullName evidence="3">phospholipase D</fullName>
        <ecNumber evidence="3">3.1.4.4</ecNumber>
    </recommendedName>
</protein>
<dbReference type="GO" id="GO:0004630">
    <property type="term" value="F:phospholipase D activity"/>
    <property type="evidence" value="ECO:0007669"/>
    <property type="project" value="UniProtKB-EC"/>
</dbReference>
<dbReference type="GO" id="GO:0016042">
    <property type="term" value="P:lipid catabolic process"/>
    <property type="evidence" value="ECO:0007669"/>
    <property type="project" value="UniProtKB-KW"/>
</dbReference>
<feature type="chain" id="PRO_5003155135" description="phospholipase D" evidence="7">
    <location>
        <begin position="26"/>
        <end position="115"/>
    </location>
</feature>
<dbReference type="EMBL" id="FR695864">
    <property type="protein sequence ID" value="CBX27152.1"/>
    <property type="molecule type" value="Genomic_DNA"/>
</dbReference>
<feature type="domain" description="Phospholipase D-like" evidence="8">
    <location>
        <begin position="49"/>
        <end position="94"/>
    </location>
</feature>
<sequence length="115" mass="12719">MKKQILLIVVIAFFLFSPLSTTSQATDLTLNNTPTQVYFSPKGGCTEAIISQIDKAKSEILVQGYSFTSAPIAKALLNAHKRGVKVEAILDKEPTNGKIYFRYLLGQCGYSHLHR</sequence>
<dbReference type="PANTHER" id="PTHR43856:SF1">
    <property type="entry name" value="MITOCHONDRIAL CARDIOLIPIN HYDROLASE"/>
    <property type="match status" value="1"/>
</dbReference>
<dbReference type="InterPro" id="IPR051406">
    <property type="entry name" value="PLD_domain"/>
</dbReference>
<reference evidence="9" key="1">
    <citation type="journal article" date="2011" name="Environ. Microbiol.">
        <title>Genomic insights into the metabolic potential of the polycyclic aromatic hydrocarbon degrading sulfate-reducing Deltaproteobacterium N47.</title>
        <authorList>
            <person name="Bergmann F."/>
            <person name="Selesi D."/>
            <person name="Weinmaier T."/>
            <person name="Tischler P."/>
            <person name="Rattei T."/>
            <person name="Meckenstock R.U."/>
        </authorList>
    </citation>
    <scope>NUCLEOTIDE SEQUENCE</scope>
</reference>
<name>E1Y9A8_9BACT</name>